<feature type="compositionally biased region" description="Low complexity" evidence="7">
    <location>
        <begin position="157"/>
        <end position="179"/>
    </location>
</feature>
<keyword evidence="1" id="KW-0808">Transferase</keyword>
<dbReference type="RefSeq" id="XP_064675330.1">
    <property type="nucleotide sequence ID" value="XM_064810801.1"/>
</dbReference>
<sequence length="661" mass="69898">MDDEHSSDPGTPDEFRPSNPTSPGSVDASSEASTPLDPPSSSSDTAPAFAPESEGPPRRVPSLRSRSDPQSTSQMSPSSSVTGILNTMRRPPPSANSLPSDVMQKARALQAQRMNMTARAASSATTSMSMNMGGPVGGGMAGGMPPNMKLPGGLARPVPSSFPKSAPAVPAAAKKPPSLSERRAMKLGALPGSGTPSPSGTPKLPDMGGQDSRQRPSLNGEGRGSRLTDFKNYIDAEKGWITFDGAATITRTGVNFANGQAFSISLDEIDVLDELGKGNYGTVYKVRHARPKAPRFGQGLSGFRQHSSTETEADEGTSASTSNGGRTTTGVIMAMKEIRLELDEAKFTTILKELVILHECVSPYIIDFYGAFFQEGAVYMCIEYMDGGSIDKLYAGGIPENVLRKITFATIVGLKTLKDDHNIIHRDVKPTNILVNTNGQVKICDFGVSGNLVASIAKTNIGCQSYMAPERISGGAMAAGPGGVANGTYNVQSDIWSLGLTIIECAMGKYPYPPEVSSTIFSQLSAIVEGDPPDLPSEGYSAAAQDFVRSCLNKIPTKRHTYPMLLTHPWIKALGKPETIAEDAEAEDAAAENELADATGSMSLNNPSGLVGEGDYEVAEWVRTVLERKRKGLLKDEAKKPALHAAPLDSVSPVSSPFVRA</sequence>
<feature type="region of interest" description="Disordered" evidence="7">
    <location>
        <begin position="295"/>
        <end position="327"/>
    </location>
</feature>
<gene>
    <name evidence="9" type="ORF">N656DRAFT_699653</name>
</gene>
<evidence type="ECO:0000256" key="3">
    <source>
        <dbReference type="ARBA" id="ARBA00022777"/>
    </source>
</evidence>
<dbReference type="Gene3D" id="1.10.510.10">
    <property type="entry name" value="Transferase(Phosphotransferase) domain 1"/>
    <property type="match status" value="1"/>
</dbReference>
<evidence type="ECO:0000256" key="6">
    <source>
        <dbReference type="ARBA" id="ARBA00038999"/>
    </source>
</evidence>
<proteinExistence type="inferred from homology"/>
<name>A0AAN6TPH4_9PEZI</name>
<dbReference type="EC" id="2.7.12.2" evidence="6"/>
<feature type="compositionally biased region" description="Low complexity" evidence="7">
    <location>
        <begin position="113"/>
        <end position="130"/>
    </location>
</feature>
<dbReference type="SUPFAM" id="SSF56112">
    <property type="entry name" value="Protein kinase-like (PK-like)"/>
    <property type="match status" value="1"/>
</dbReference>
<dbReference type="Gene3D" id="3.30.200.20">
    <property type="entry name" value="Phosphorylase Kinase, domain 1"/>
    <property type="match status" value="2"/>
</dbReference>
<feature type="compositionally biased region" description="Low complexity" evidence="7">
    <location>
        <begin position="192"/>
        <end position="202"/>
    </location>
</feature>
<reference evidence="9" key="2">
    <citation type="submission" date="2023-05" db="EMBL/GenBank/DDBJ databases">
        <authorList>
            <consortium name="Lawrence Berkeley National Laboratory"/>
            <person name="Steindorff A."/>
            <person name="Hensen N."/>
            <person name="Bonometti L."/>
            <person name="Westerberg I."/>
            <person name="Brannstrom I.O."/>
            <person name="Guillou S."/>
            <person name="Cros-Aarteil S."/>
            <person name="Calhoun S."/>
            <person name="Haridas S."/>
            <person name="Kuo A."/>
            <person name="Mondo S."/>
            <person name="Pangilinan J."/>
            <person name="Riley R."/>
            <person name="Labutti K."/>
            <person name="Andreopoulos B."/>
            <person name="Lipzen A."/>
            <person name="Chen C."/>
            <person name="Yanf M."/>
            <person name="Daum C."/>
            <person name="Ng V."/>
            <person name="Clum A."/>
            <person name="Ohm R."/>
            <person name="Martin F."/>
            <person name="Silar P."/>
            <person name="Natvig D."/>
            <person name="Lalanne C."/>
            <person name="Gautier V."/>
            <person name="Ament-Velasquez S.L."/>
            <person name="Kruys A."/>
            <person name="Hutchinson M.I."/>
            <person name="Powell A.J."/>
            <person name="Barry K."/>
            <person name="Miller A.N."/>
            <person name="Grigoriev I.V."/>
            <person name="Debuchy R."/>
            <person name="Gladieux P."/>
            <person name="Thoren M.H."/>
            <person name="Johannesson H."/>
        </authorList>
    </citation>
    <scope>NUCLEOTIDE SEQUENCE</scope>
    <source>
        <strain evidence="9">CBS 508.74</strain>
    </source>
</reference>
<keyword evidence="2" id="KW-0547">Nucleotide-binding</keyword>
<dbReference type="PANTHER" id="PTHR48013">
    <property type="entry name" value="DUAL SPECIFICITY MITOGEN-ACTIVATED PROTEIN KINASE KINASE 5-RELATED"/>
    <property type="match status" value="1"/>
</dbReference>
<keyword evidence="4" id="KW-0067">ATP-binding</keyword>
<organism evidence="9 10">
    <name type="scientific">Canariomyces notabilis</name>
    <dbReference type="NCBI Taxonomy" id="2074819"/>
    <lineage>
        <taxon>Eukaryota</taxon>
        <taxon>Fungi</taxon>
        <taxon>Dikarya</taxon>
        <taxon>Ascomycota</taxon>
        <taxon>Pezizomycotina</taxon>
        <taxon>Sordariomycetes</taxon>
        <taxon>Sordariomycetidae</taxon>
        <taxon>Sordariales</taxon>
        <taxon>Chaetomiaceae</taxon>
        <taxon>Canariomyces</taxon>
    </lineage>
</organism>
<evidence type="ECO:0000256" key="4">
    <source>
        <dbReference type="ARBA" id="ARBA00022840"/>
    </source>
</evidence>
<accession>A0AAN6TPH4</accession>
<dbReference type="Proteomes" id="UP001302812">
    <property type="component" value="Unassembled WGS sequence"/>
</dbReference>
<evidence type="ECO:0000256" key="5">
    <source>
        <dbReference type="ARBA" id="ARBA00038035"/>
    </source>
</evidence>
<feature type="region of interest" description="Disordered" evidence="7">
    <location>
        <begin position="152"/>
        <end position="226"/>
    </location>
</feature>
<protein>
    <recommendedName>
        <fullName evidence="6">mitogen-activated protein kinase kinase</fullName>
        <ecNumber evidence="6">2.7.12.2</ecNumber>
    </recommendedName>
</protein>
<dbReference type="InterPro" id="IPR000719">
    <property type="entry name" value="Prot_kinase_dom"/>
</dbReference>
<feature type="region of interest" description="Disordered" evidence="7">
    <location>
        <begin position="638"/>
        <end position="661"/>
    </location>
</feature>
<feature type="region of interest" description="Disordered" evidence="7">
    <location>
        <begin position="1"/>
        <end position="130"/>
    </location>
</feature>
<dbReference type="PROSITE" id="PS50011">
    <property type="entry name" value="PROTEIN_KINASE_DOM"/>
    <property type="match status" value="1"/>
</dbReference>
<evidence type="ECO:0000313" key="10">
    <source>
        <dbReference type="Proteomes" id="UP001302812"/>
    </source>
</evidence>
<dbReference type="GO" id="GO:0004708">
    <property type="term" value="F:MAP kinase kinase activity"/>
    <property type="evidence" value="ECO:0007669"/>
    <property type="project" value="UniProtKB-EC"/>
</dbReference>
<dbReference type="InterPro" id="IPR008271">
    <property type="entry name" value="Ser/Thr_kinase_AS"/>
</dbReference>
<evidence type="ECO:0000259" key="8">
    <source>
        <dbReference type="PROSITE" id="PS50011"/>
    </source>
</evidence>
<dbReference type="Pfam" id="PF00069">
    <property type="entry name" value="Pkinase"/>
    <property type="match status" value="1"/>
</dbReference>
<dbReference type="GO" id="GO:0005524">
    <property type="term" value="F:ATP binding"/>
    <property type="evidence" value="ECO:0007669"/>
    <property type="project" value="UniProtKB-KW"/>
</dbReference>
<dbReference type="PANTHER" id="PTHR48013:SF25">
    <property type="entry name" value="MAP KINASE KINASE PBS2"/>
    <property type="match status" value="1"/>
</dbReference>
<dbReference type="GO" id="GO:0071474">
    <property type="term" value="P:cellular hyperosmotic response"/>
    <property type="evidence" value="ECO:0007669"/>
    <property type="project" value="TreeGrafter"/>
</dbReference>
<evidence type="ECO:0000256" key="2">
    <source>
        <dbReference type="ARBA" id="ARBA00022741"/>
    </source>
</evidence>
<dbReference type="PROSITE" id="PS00108">
    <property type="entry name" value="PROTEIN_KINASE_ST"/>
    <property type="match status" value="1"/>
</dbReference>
<keyword evidence="3 9" id="KW-0418">Kinase</keyword>
<feature type="compositionally biased region" description="Low complexity" evidence="7">
    <location>
        <begin position="60"/>
        <end position="80"/>
    </location>
</feature>
<evidence type="ECO:0000256" key="7">
    <source>
        <dbReference type="SAM" id="MobiDB-lite"/>
    </source>
</evidence>
<feature type="compositionally biased region" description="Low complexity" evidence="7">
    <location>
        <begin position="32"/>
        <end position="51"/>
    </location>
</feature>
<evidence type="ECO:0000313" key="9">
    <source>
        <dbReference type="EMBL" id="KAK4117760.1"/>
    </source>
</evidence>
<dbReference type="InterPro" id="IPR011009">
    <property type="entry name" value="Kinase-like_dom_sf"/>
</dbReference>
<evidence type="ECO:0000256" key="1">
    <source>
        <dbReference type="ARBA" id="ARBA00022679"/>
    </source>
</evidence>
<feature type="compositionally biased region" description="Polar residues" evidence="7">
    <location>
        <begin position="18"/>
        <end position="31"/>
    </location>
</feature>
<feature type="compositionally biased region" description="Polar residues" evidence="7">
    <location>
        <begin position="317"/>
        <end position="327"/>
    </location>
</feature>
<dbReference type="GeneID" id="89934926"/>
<dbReference type="EMBL" id="MU853332">
    <property type="protein sequence ID" value="KAK4117760.1"/>
    <property type="molecule type" value="Genomic_DNA"/>
</dbReference>
<dbReference type="AlphaFoldDB" id="A0AAN6TPH4"/>
<comment type="caution">
    <text evidence="9">The sequence shown here is derived from an EMBL/GenBank/DDBJ whole genome shotgun (WGS) entry which is preliminary data.</text>
</comment>
<dbReference type="SMART" id="SM00220">
    <property type="entry name" value="S_TKc"/>
    <property type="match status" value="1"/>
</dbReference>
<comment type="similarity">
    <text evidence="5">Belongs to the protein kinase superfamily. STE Ser/Thr protein kinase family. MAP kinase kinase subfamily.</text>
</comment>
<reference evidence="9" key="1">
    <citation type="journal article" date="2023" name="Mol. Phylogenet. Evol.">
        <title>Genome-scale phylogeny and comparative genomics of the fungal order Sordariales.</title>
        <authorList>
            <person name="Hensen N."/>
            <person name="Bonometti L."/>
            <person name="Westerberg I."/>
            <person name="Brannstrom I.O."/>
            <person name="Guillou S."/>
            <person name="Cros-Aarteil S."/>
            <person name="Calhoun S."/>
            <person name="Haridas S."/>
            <person name="Kuo A."/>
            <person name="Mondo S."/>
            <person name="Pangilinan J."/>
            <person name="Riley R."/>
            <person name="LaButti K."/>
            <person name="Andreopoulos B."/>
            <person name="Lipzen A."/>
            <person name="Chen C."/>
            <person name="Yan M."/>
            <person name="Daum C."/>
            <person name="Ng V."/>
            <person name="Clum A."/>
            <person name="Steindorff A."/>
            <person name="Ohm R.A."/>
            <person name="Martin F."/>
            <person name="Silar P."/>
            <person name="Natvig D.O."/>
            <person name="Lalanne C."/>
            <person name="Gautier V."/>
            <person name="Ament-Velasquez S.L."/>
            <person name="Kruys A."/>
            <person name="Hutchinson M.I."/>
            <person name="Powell A.J."/>
            <person name="Barry K."/>
            <person name="Miller A.N."/>
            <person name="Grigoriev I.V."/>
            <person name="Debuchy R."/>
            <person name="Gladieux P."/>
            <person name="Hiltunen Thoren M."/>
            <person name="Johannesson H."/>
        </authorList>
    </citation>
    <scope>NUCLEOTIDE SEQUENCE</scope>
    <source>
        <strain evidence="9">CBS 508.74</strain>
    </source>
</reference>
<feature type="domain" description="Protein kinase" evidence="8">
    <location>
        <begin position="269"/>
        <end position="571"/>
    </location>
</feature>
<keyword evidence="10" id="KW-1185">Reference proteome</keyword>